<keyword evidence="4 7" id="KW-1133">Transmembrane helix</keyword>
<gene>
    <name evidence="9" type="ORF">TSPGSL018_8239</name>
</gene>
<dbReference type="InterPro" id="IPR000620">
    <property type="entry name" value="EamA_dom"/>
</dbReference>
<protein>
    <submittedName>
        <fullName evidence="9">Membrane protein</fullName>
    </submittedName>
</protein>
<feature type="transmembrane region" description="Helical" evidence="7">
    <location>
        <begin position="331"/>
        <end position="353"/>
    </location>
</feature>
<dbReference type="PANTHER" id="PTHR22911">
    <property type="entry name" value="ACYL-MALONYL CONDENSING ENZYME-RELATED"/>
    <property type="match status" value="1"/>
</dbReference>
<feature type="transmembrane region" description="Helical" evidence="7">
    <location>
        <begin position="306"/>
        <end position="325"/>
    </location>
</feature>
<keyword evidence="5 7" id="KW-0472">Membrane</keyword>
<feature type="transmembrane region" description="Helical" evidence="7">
    <location>
        <begin position="212"/>
        <end position="232"/>
    </location>
</feature>
<evidence type="ECO:0000256" key="6">
    <source>
        <dbReference type="SAM" id="MobiDB-lite"/>
    </source>
</evidence>
<dbReference type="Gene3D" id="1.10.3730.20">
    <property type="match status" value="1"/>
</dbReference>
<organism evidence="9">
    <name type="scientific">Tetraselmis sp. GSL018</name>
    <dbReference type="NCBI Taxonomy" id="582737"/>
    <lineage>
        <taxon>Eukaryota</taxon>
        <taxon>Viridiplantae</taxon>
        <taxon>Chlorophyta</taxon>
        <taxon>core chlorophytes</taxon>
        <taxon>Chlorodendrophyceae</taxon>
        <taxon>Chlorodendrales</taxon>
        <taxon>Chlorodendraceae</taxon>
        <taxon>Tetraselmis</taxon>
    </lineage>
</organism>
<feature type="transmembrane region" description="Helical" evidence="7">
    <location>
        <begin position="155"/>
        <end position="172"/>
    </location>
</feature>
<evidence type="ECO:0000256" key="4">
    <source>
        <dbReference type="ARBA" id="ARBA00022989"/>
    </source>
</evidence>
<dbReference type="InterPro" id="IPR037185">
    <property type="entry name" value="EmrE-like"/>
</dbReference>
<evidence type="ECO:0000256" key="7">
    <source>
        <dbReference type="SAM" id="Phobius"/>
    </source>
</evidence>
<proteinExistence type="inferred from homology"/>
<comment type="subcellular location">
    <subcellularLocation>
        <location evidence="1">Membrane</location>
        <topology evidence="1">Multi-pass membrane protein</topology>
    </subcellularLocation>
</comment>
<name>A0A061RDF1_9CHLO</name>
<evidence type="ECO:0000256" key="2">
    <source>
        <dbReference type="ARBA" id="ARBA00007635"/>
    </source>
</evidence>
<feature type="transmembrane region" description="Helical" evidence="7">
    <location>
        <begin position="275"/>
        <end position="294"/>
    </location>
</feature>
<sequence>MDDHTNEYTGEDAEEEQFLIPRVPDVEPLQLTGSANSDSRTALCLPLAFIESTSQVLLACWNRGLLSCTLSALFFSANAVIVKYLSNVPVFQIAASRSSLSLVTTYLLMRANGIRRIWSSSRNVPWLTLRGAAGSSAMLLFYIGLQTTPLADAQSIFFLYPAATATFSFLFLRERLRALQVAGVLASLAGVVLIAHPPMLFGGRGSWGPERAAAISFLVGSALMAATAITVIRKLSADESSIVMALWFHMTALAVSIPALAAGWPRPIALRLSGFEWFCLFGVAVTSFLAQLLFNRGIQLMTGATAACIASLQVPLAHLWGVVIFHEPPSLFGVLGTVLVIAGLVAVNFGGLAKGSSTGTEEGGVAPAAAVICMIRTRSYELLNWAKGLGRKVEGTASPSESESSGSGGTQLPSGQQECGHVESRGTHEELELADVAIVPPDISASPTAQVDEPGS</sequence>
<dbReference type="EMBL" id="GBEZ01017717">
    <property type="protein sequence ID" value="JAC68645.1"/>
    <property type="molecule type" value="Transcribed_RNA"/>
</dbReference>
<evidence type="ECO:0000259" key="8">
    <source>
        <dbReference type="Pfam" id="PF00892"/>
    </source>
</evidence>
<dbReference type="PANTHER" id="PTHR22911:SF6">
    <property type="entry name" value="SOLUTE CARRIER FAMILY 35 MEMBER G1"/>
    <property type="match status" value="1"/>
</dbReference>
<keyword evidence="3 7" id="KW-0812">Transmembrane</keyword>
<dbReference type="GO" id="GO:0016020">
    <property type="term" value="C:membrane"/>
    <property type="evidence" value="ECO:0007669"/>
    <property type="project" value="UniProtKB-SubCell"/>
</dbReference>
<feature type="domain" description="EamA" evidence="8">
    <location>
        <begin position="214"/>
        <end position="348"/>
    </location>
</feature>
<dbReference type="SUPFAM" id="SSF103481">
    <property type="entry name" value="Multidrug resistance efflux transporter EmrE"/>
    <property type="match status" value="2"/>
</dbReference>
<feature type="domain" description="EamA" evidence="8">
    <location>
        <begin position="63"/>
        <end position="194"/>
    </location>
</feature>
<feature type="region of interest" description="Disordered" evidence="6">
    <location>
        <begin position="437"/>
        <end position="456"/>
    </location>
</feature>
<reference evidence="9" key="1">
    <citation type="submission" date="2014-05" db="EMBL/GenBank/DDBJ databases">
        <title>The transcriptome of the halophilic microalga Tetraselmis sp. GSL018 isolated from the Great Salt Lake, Utah.</title>
        <authorList>
            <person name="Jinkerson R.E."/>
            <person name="D'Adamo S."/>
            <person name="Posewitz M.C."/>
        </authorList>
    </citation>
    <scope>NUCLEOTIDE SEQUENCE</scope>
    <source>
        <strain evidence="9">GSL018</strain>
    </source>
</reference>
<evidence type="ECO:0000313" key="9">
    <source>
        <dbReference type="EMBL" id="JAC68645.1"/>
    </source>
</evidence>
<dbReference type="Pfam" id="PF00892">
    <property type="entry name" value="EamA"/>
    <property type="match status" value="2"/>
</dbReference>
<accession>A0A061RDF1</accession>
<evidence type="ECO:0000256" key="1">
    <source>
        <dbReference type="ARBA" id="ARBA00004141"/>
    </source>
</evidence>
<feature type="transmembrane region" description="Helical" evidence="7">
    <location>
        <begin position="123"/>
        <end position="143"/>
    </location>
</feature>
<evidence type="ECO:0000256" key="3">
    <source>
        <dbReference type="ARBA" id="ARBA00022692"/>
    </source>
</evidence>
<evidence type="ECO:0000256" key="5">
    <source>
        <dbReference type="ARBA" id="ARBA00023136"/>
    </source>
</evidence>
<dbReference type="AlphaFoldDB" id="A0A061RDF1"/>
<feature type="compositionally biased region" description="Low complexity" evidence="6">
    <location>
        <begin position="395"/>
        <end position="405"/>
    </location>
</feature>
<feature type="transmembrane region" description="Helical" evidence="7">
    <location>
        <begin position="179"/>
        <end position="200"/>
    </location>
</feature>
<feature type="region of interest" description="Disordered" evidence="6">
    <location>
        <begin position="393"/>
        <end position="427"/>
    </location>
</feature>
<comment type="similarity">
    <text evidence="2">Belongs to the drug/metabolite transporter (DMT) superfamily. Plant drug/metabolite exporter (P-DME) (TC 2.A.7.4) family.</text>
</comment>
<feature type="transmembrane region" description="Helical" evidence="7">
    <location>
        <begin position="244"/>
        <end position="263"/>
    </location>
</feature>